<dbReference type="Gene3D" id="1.10.357.10">
    <property type="entry name" value="Tetracycline Repressor, domain 2"/>
    <property type="match status" value="1"/>
</dbReference>
<dbReference type="PANTHER" id="PTHR30055:SF234">
    <property type="entry name" value="HTH-TYPE TRANSCRIPTIONAL REGULATOR BETI"/>
    <property type="match status" value="1"/>
</dbReference>
<dbReference type="EMBL" id="CAEZTG010000029">
    <property type="protein sequence ID" value="CAB4559755.1"/>
    <property type="molecule type" value="Genomic_DNA"/>
</dbReference>
<dbReference type="EMBL" id="CAEZVV010000116">
    <property type="protein sequence ID" value="CAB4653629.1"/>
    <property type="molecule type" value="Genomic_DNA"/>
</dbReference>
<evidence type="ECO:0000256" key="3">
    <source>
        <dbReference type="ARBA" id="ARBA00023163"/>
    </source>
</evidence>
<dbReference type="PANTHER" id="PTHR30055">
    <property type="entry name" value="HTH-TYPE TRANSCRIPTIONAL REGULATOR RUTR"/>
    <property type="match status" value="1"/>
</dbReference>
<feature type="domain" description="HTH tetR-type" evidence="4">
    <location>
        <begin position="17"/>
        <end position="77"/>
    </location>
</feature>
<evidence type="ECO:0000313" key="5">
    <source>
        <dbReference type="EMBL" id="CAB4559755.1"/>
    </source>
</evidence>
<dbReference type="InterPro" id="IPR036271">
    <property type="entry name" value="Tet_transcr_reg_TetR-rel_C_sf"/>
</dbReference>
<evidence type="ECO:0000256" key="2">
    <source>
        <dbReference type="ARBA" id="ARBA00023125"/>
    </source>
</evidence>
<dbReference type="InterPro" id="IPR001647">
    <property type="entry name" value="HTH_TetR"/>
</dbReference>
<keyword evidence="2" id="KW-0238">DNA-binding</keyword>
<dbReference type="GO" id="GO:0000976">
    <property type="term" value="F:transcription cis-regulatory region binding"/>
    <property type="evidence" value="ECO:0007669"/>
    <property type="project" value="TreeGrafter"/>
</dbReference>
<evidence type="ECO:0000313" key="7">
    <source>
        <dbReference type="EMBL" id="CAB4653629.1"/>
    </source>
</evidence>
<keyword evidence="3" id="KW-0804">Transcription</keyword>
<proteinExistence type="predicted"/>
<dbReference type="InterPro" id="IPR009057">
    <property type="entry name" value="Homeodomain-like_sf"/>
</dbReference>
<gene>
    <name evidence="5" type="ORF">UFOPK1603_00471</name>
    <name evidence="6" type="ORF">UFOPK1711_01875</name>
    <name evidence="7" type="ORF">UFOPK2143_01431</name>
</gene>
<dbReference type="InterPro" id="IPR011075">
    <property type="entry name" value="TetR_C"/>
</dbReference>
<evidence type="ECO:0000256" key="1">
    <source>
        <dbReference type="ARBA" id="ARBA00023015"/>
    </source>
</evidence>
<reference evidence="5" key="1">
    <citation type="submission" date="2020-05" db="EMBL/GenBank/DDBJ databases">
        <authorList>
            <person name="Chiriac C."/>
            <person name="Salcher M."/>
            <person name="Ghai R."/>
            <person name="Kavagutti S V."/>
        </authorList>
    </citation>
    <scope>NUCLEOTIDE SEQUENCE</scope>
</reference>
<name>A0A6J6D8X5_9ZZZZ</name>
<accession>A0A6J6D8X5</accession>
<dbReference type="Gene3D" id="1.10.10.60">
    <property type="entry name" value="Homeodomain-like"/>
    <property type="match status" value="1"/>
</dbReference>
<dbReference type="GO" id="GO:0003700">
    <property type="term" value="F:DNA-binding transcription factor activity"/>
    <property type="evidence" value="ECO:0007669"/>
    <property type="project" value="TreeGrafter"/>
</dbReference>
<organism evidence="5">
    <name type="scientific">freshwater metagenome</name>
    <dbReference type="NCBI Taxonomy" id="449393"/>
    <lineage>
        <taxon>unclassified sequences</taxon>
        <taxon>metagenomes</taxon>
        <taxon>ecological metagenomes</taxon>
    </lineage>
</organism>
<dbReference type="PROSITE" id="PS50977">
    <property type="entry name" value="HTH_TETR_2"/>
    <property type="match status" value="1"/>
</dbReference>
<evidence type="ECO:0000313" key="6">
    <source>
        <dbReference type="EMBL" id="CAB4591979.1"/>
    </source>
</evidence>
<sequence>MSDTTATDGRVIGERALQTRRRILEATAALLREQGALDVKAMDVAREVGTSPATFYQYFADVEDAIFALALELPEKVASIQAQFESDWSGPAGLDLARQAVSDYTDFWDENAAVLRVLLLRADERDERFRQVRRDYNAPFMTAMVAKVRSAQDAGRIAEVIDAEATAGAMLAALDRLPNYREGFEKRGTSREAMIETVARLLHSSLTGEPLS</sequence>
<dbReference type="AlphaFoldDB" id="A0A6J6D8X5"/>
<dbReference type="EMBL" id="CAEZTR010000182">
    <property type="protein sequence ID" value="CAB4591979.1"/>
    <property type="molecule type" value="Genomic_DNA"/>
</dbReference>
<dbReference type="InterPro" id="IPR050109">
    <property type="entry name" value="HTH-type_TetR-like_transc_reg"/>
</dbReference>
<keyword evidence="1" id="KW-0805">Transcription regulation</keyword>
<dbReference type="SUPFAM" id="SSF48498">
    <property type="entry name" value="Tetracyclin repressor-like, C-terminal domain"/>
    <property type="match status" value="1"/>
</dbReference>
<protein>
    <submittedName>
        <fullName evidence="5">Unannotated protein</fullName>
    </submittedName>
</protein>
<dbReference type="Pfam" id="PF19352">
    <property type="entry name" value="TetR_C_38"/>
    <property type="match status" value="1"/>
</dbReference>
<dbReference type="SUPFAM" id="SSF46689">
    <property type="entry name" value="Homeodomain-like"/>
    <property type="match status" value="1"/>
</dbReference>
<dbReference type="Pfam" id="PF00440">
    <property type="entry name" value="TetR_N"/>
    <property type="match status" value="1"/>
</dbReference>
<evidence type="ECO:0000259" key="4">
    <source>
        <dbReference type="PROSITE" id="PS50977"/>
    </source>
</evidence>